<keyword evidence="1" id="KW-0732">Signal</keyword>
<reference evidence="3 4" key="1">
    <citation type="submission" date="2018-11" db="EMBL/GenBank/DDBJ databases">
        <title>Novel bacteria species description.</title>
        <authorList>
            <person name="Han J.-H."/>
        </authorList>
    </citation>
    <scope>NUCLEOTIDE SEQUENCE [LARGE SCALE GENOMIC DNA]</scope>
    <source>
        <strain evidence="3 4">KCTC23259</strain>
    </source>
</reference>
<sequence>MKKIAFALVLGISVFFAACETSDINPNDKNSVSLYFENLVGTDPVVLNTKTYTNASSEDFTISTFNYFVSNISLKKSDGTELKFADKYFLVKQSVESSHTITLPDVPAGDYTSVSFMVGVDSAKSVSDVSQRTGVLDPASYGTDNMYWSWNSGYIFFKMEGKSAKSTNAAKDYKFHIGGFGGMTAKTANNLRTVTLTMADLAKVRKNIAPEVHLAIDVQKVFKSTLKIAESNTIMNPTLGTAVANNYKDMFAVEHVHNDEM</sequence>
<feature type="domain" description="Copper-binding protein MbnP-like" evidence="2">
    <location>
        <begin position="30"/>
        <end position="235"/>
    </location>
</feature>
<evidence type="ECO:0000313" key="4">
    <source>
        <dbReference type="Proteomes" id="UP001204144"/>
    </source>
</evidence>
<protein>
    <recommendedName>
        <fullName evidence="2">Copper-binding protein MbnP-like domain-containing protein</fullName>
    </recommendedName>
</protein>
<accession>A0AAE3H8H3</accession>
<evidence type="ECO:0000259" key="2">
    <source>
        <dbReference type="Pfam" id="PF20243"/>
    </source>
</evidence>
<proteinExistence type="predicted"/>
<comment type="caution">
    <text evidence="3">The sequence shown here is derived from an EMBL/GenBank/DDBJ whole genome shotgun (WGS) entry which is preliminary data.</text>
</comment>
<evidence type="ECO:0000313" key="3">
    <source>
        <dbReference type="EMBL" id="MCP9766184.1"/>
    </source>
</evidence>
<keyword evidence="4" id="KW-1185">Reference proteome</keyword>
<organism evidence="3 4">
    <name type="scientific">Lacihabitans soyangensis</name>
    <dbReference type="NCBI Taxonomy" id="869394"/>
    <lineage>
        <taxon>Bacteria</taxon>
        <taxon>Pseudomonadati</taxon>
        <taxon>Bacteroidota</taxon>
        <taxon>Cytophagia</taxon>
        <taxon>Cytophagales</taxon>
        <taxon>Leadbetterellaceae</taxon>
        <taxon>Lacihabitans</taxon>
    </lineage>
</organism>
<dbReference type="RefSeq" id="WP_255039891.1">
    <property type="nucleotide sequence ID" value="NZ_RJUF01000195.1"/>
</dbReference>
<dbReference type="EMBL" id="RJUF01000195">
    <property type="protein sequence ID" value="MCP9766184.1"/>
    <property type="molecule type" value="Genomic_DNA"/>
</dbReference>
<dbReference type="InterPro" id="IPR046863">
    <property type="entry name" value="MbnP-like_dom"/>
</dbReference>
<feature type="signal peptide" evidence="1">
    <location>
        <begin position="1"/>
        <end position="17"/>
    </location>
</feature>
<name>A0AAE3H8H3_9BACT</name>
<gene>
    <name evidence="3" type="ORF">EGI31_24870</name>
</gene>
<feature type="chain" id="PRO_5041909059" description="Copper-binding protein MbnP-like domain-containing protein" evidence="1">
    <location>
        <begin position="18"/>
        <end position="261"/>
    </location>
</feature>
<dbReference type="PROSITE" id="PS51257">
    <property type="entry name" value="PROKAR_LIPOPROTEIN"/>
    <property type="match status" value="1"/>
</dbReference>
<evidence type="ECO:0000256" key="1">
    <source>
        <dbReference type="SAM" id="SignalP"/>
    </source>
</evidence>
<dbReference type="Pfam" id="PF20243">
    <property type="entry name" value="MbnP"/>
    <property type="match status" value="1"/>
</dbReference>
<dbReference type="Proteomes" id="UP001204144">
    <property type="component" value="Unassembled WGS sequence"/>
</dbReference>
<dbReference type="AlphaFoldDB" id="A0AAE3H8H3"/>